<comment type="caution">
    <text evidence="2">The sequence shown here is derived from an EMBL/GenBank/DDBJ whole genome shotgun (WGS) entry which is preliminary data.</text>
</comment>
<sequence>MKLCHRLRLAAAASVSLSVVVCASSSSSIVVICASTSSSIHRRLRRYIVLDPSSFAPLHRRCSKESLQWEFNLDKNRNASFIYIEEDLQYEDLVKMVSKDFVGLGLEKYY</sequence>
<proteinExistence type="predicted"/>
<feature type="signal peptide" evidence="1">
    <location>
        <begin position="1"/>
        <end position="23"/>
    </location>
</feature>
<gene>
    <name evidence="2" type="ORF">DY000_02019889</name>
</gene>
<dbReference type="Proteomes" id="UP000266723">
    <property type="component" value="Unassembled WGS sequence"/>
</dbReference>
<protein>
    <submittedName>
        <fullName evidence="2">Uncharacterized protein</fullName>
    </submittedName>
</protein>
<keyword evidence="3" id="KW-1185">Reference proteome</keyword>
<accession>A0ABQ7D5N4</accession>
<keyword evidence="1" id="KW-0732">Signal</keyword>
<reference evidence="2 3" key="1">
    <citation type="journal article" date="2020" name="BMC Genomics">
        <title>Intraspecific diversification of the crop wild relative Brassica cretica Lam. using demographic model selection.</title>
        <authorList>
            <person name="Kioukis A."/>
            <person name="Michalopoulou V.A."/>
            <person name="Briers L."/>
            <person name="Pirintsos S."/>
            <person name="Studholme D.J."/>
            <person name="Pavlidis P."/>
            <person name="Sarris P.F."/>
        </authorList>
    </citation>
    <scope>NUCLEOTIDE SEQUENCE [LARGE SCALE GENOMIC DNA]</scope>
    <source>
        <strain evidence="3">cv. PFS-1207/04</strain>
    </source>
</reference>
<organism evidence="2 3">
    <name type="scientific">Brassica cretica</name>
    <name type="common">Mustard</name>
    <dbReference type="NCBI Taxonomy" id="69181"/>
    <lineage>
        <taxon>Eukaryota</taxon>
        <taxon>Viridiplantae</taxon>
        <taxon>Streptophyta</taxon>
        <taxon>Embryophyta</taxon>
        <taxon>Tracheophyta</taxon>
        <taxon>Spermatophyta</taxon>
        <taxon>Magnoliopsida</taxon>
        <taxon>eudicotyledons</taxon>
        <taxon>Gunneridae</taxon>
        <taxon>Pentapetalae</taxon>
        <taxon>rosids</taxon>
        <taxon>malvids</taxon>
        <taxon>Brassicales</taxon>
        <taxon>Brassicaceae</taxon>
        <taxon>Brassiceae</taxon>
        <taxon>Brassica</taxon>
    </lineage>
</organism>
<name>A0ABQ7D5N4_BRACR</name>
<evidence type="ECO:0000313" key="3">
    <source>
        <dbReference type="Proteomes" id="UP000266723"/>
    </source>
</evidence>
<dbReference type="EMBL" id="QGKV02000759">
    <property type="protein sequence ID" value="KAF3566763.1"/>
    <property type="molecule type" value="Genomic_DNA"/>
</dbReference>
<evidence type="ECO:0000256" key="1">
    <source>
        <dbReference type="SAM" id="SignalP"/>
    </source>
</evidence>
<feature type="chain" id="PRO_5045592219" evidence="1">
    <location>
        <begin position="24"/>
        <end position="110"/>
    </location>
</feature>
<evidence type="ECO:0000313" key="2">
    <source>
        <dbReference type="EMBL" id="KAF3566763.1"/>
    </source>
</evidence>